<evidence type="ECO:0000259" key="5">
    <source>
        <dbReference type="PROSITE" id="PS51669"/>
    </source>
</evidence>
<dbReference type="PROSITE" id="PS51273">
    <property type="entry name" value="GATASE_TYPE_1"/>
    <property type="match status" value="1"/>
</dbReference>
<keyword evidence="2" id="KW-0479">Metal-binding</keyword>
<keyword evidence="7" id="KW-1185">Reference proteome</keyword>
<dbReference type="CDD" id="cd01741">
    <property type="entry name" value="GATase1_1"/>
    <property type="match status" value="1"/>
</dbReference>
<evidence type="ECO:0000256" key="1">
    <source>
        <dbReference type="ARBA" id="ARBA00010312"/>
    </source>
</evidence>
<dbReference type="KEGG" id="ddn:DND132_0103"/>
<gene>
    <name evidence="6" type="ORF">DND132_0103</name>
</gene>
<dbReference type="eggNOG" id="COG0243">
    <property type="taxonomic scope" value="Bacteria"/>
</dbReference>
<dbReference type="InterPro" id="IPR044992">
    <property type="entry name" value="ChyE-like"/>
</dbReference>
<dbReference type="Gene3D" id="3.40.50.880">
    <property type="match status" value="1"/>
</dbReference>
<dbReference type="SMART" id="SM00926">
    <property type="entry name" value="Molybdop_Fe4S4"/>
    <property type="match status" value="1"/>
</dbReference>
<evidence type="ECO:0000256" key="2">
    <source>
        <dbReference type="ARBA" id="ARBA00022723"/>
    </source>
</evidence>
<dbReference type="Gene3D" id="3.30.2070.10">
    <property type="entry name" value="Formate dehydrogenase/DMSO reductase"/>
    <property type="match status" value="1"/>
</dbReference>
<dbReference type="SUPFAM" id="SSF52317">
    <property type="entry name" value="Class I glutamine amidotransferase-like"/>
    <property type="match status" value="1"/>
</dbReference>
<dbReference type="Pfam" id="PF04879">
    <property type="entry name" value="Molybdop_Fe4S4"/>
    <property type="match status" value="1"/>
</dbReference>
<reference evidence="6 7" key="1">
    <citation type="journal article" date="2011" name="J. Bacteriol.">
        <title>Genome sequence of the mercury-methylating strain Desulfovibrio desulfuricans ND132.</title>
        <authorList>
            <person name="Brown S.D."/>
            <person name="Gilmour C.C."/>
            <person name="Kucken A.M."/>
            <person name="Wall J.D."/>
            <person name="Elias D.A."/>
            <person name="Brandt C.C."/>
            <person name="Podar M."/>
            <person name="Chertkov O."/>
            <person name="Held B."/>
            <person name="Bruce D.C."/>
            <person name="Detter J.C."/>
            <person name="Tapia R."/>
            <person name="Han C.S."/>
            <person name="Goodwin L.A."/>
            <person name="Cheng J.F."/>
            <person name="Pitluck S."/>
            <person name="Woyke T."/>
            <person name="Mikhailova N."/>
            <person name="Ivanova N.N."/>
            <person name="Han J."/>
            <person name="Lucas S."/>
            <person name="Lapidus A.L."/>
            <person name="Land M.L."/>
            <person name="Hauser L.J."/>
            <person name="Palumbo A.V."/>
        </authorList>
    </citation>
    <scope>NUCLEOTIDE SEQUENCE [LARGE SCALE GENOMIC DNA]</scope>
    <source>
        <strain evidence="6 7">ND132</strain>
    </source>
</reference>
<dbReference type="Gene3D" id="2.20.25.90">
    <property type="entry name" value="ADC-like domains"/>
    <property type="match status" value="1"/>
</dbReference>
<evidence type="ECO:0000313" key="6">
    <source>
        <dbReference type="EMBL" id="EGB13321.1"/>
    </source>
</evidence>
<dbReference type="SUPFAM" id="SSF50692">
    <property type="entry name" value="ADC-like"/>
    <property type="match status" value="1"/>
</dbReference>
<dbReference type="PROSITE" id="PS51669">
    <property type="entry name" value="4FE4S_MOW_BIS_MGD"/>
    <property type="match status" value="1"/>
</dbReference>
<accession>F0JDF2</accession>
<keyword evidence="4" id="KW-0411">Iron-sulfur</keyword>
<dbReference type="Pfam" id="PF00384">
    <property type="entry name" value="Molybdopterin"/>
    <property type="match status" value="1"/>
</dbReference>
<dbReference type="InterPro" id="IPR029062">
    <property type="entry name" value="Class_I_gatase-like"/>
</dbReference>
<dbReference type="InterPro" id="IPR009010">
    <property type="entry name" value="Asp_de-COase-like_dom_sf"/>
</dbReference>
<dbReference type="Proteomes" id="UP000007845">
    <property type="component" value="Chromosome"/>
</dbReference>
<sequence length="894" mass="98185">MSRRKIVTTCTRDCPNSCGLIAVVEDGRLVKLSGDPDHPLTGGVSCHKTAKYIKRVYSAERITHPLRKVDGRWRRATWDEVLDLVADKLKAVVAESGPEAVLYYQGYGERTALKLLNKYFFNLLGGATTMRGSLCGGAGQGAQNLDFGNRVSHDPLDHYNSKSMILWARNPVSTNISLVRIAKDIRKRGGRVIVVDPARSLSVNIATDHIRPKPGRDGFLAMAAAKLILKAGAEDRDFLENRAVGWAEYQAILDGFTVPELCSLAGVSTADAELLADTLMHQFPTSILLGWGLHRHEYAHYVIRPIDALGGIAGLLGTAGGGVSQGFEEYGPYDQAWWGDQLHPDHRTLLIAKVGEEILNARDPEIRMIVVTAGNPVCMAPNADKIVRAFKKAEMVVYSGHFLDDTAELADIFLPATTFLEEDDLMASYGHNFVGPVNPAIEPVGETKSEFQMFQELSERFPFAGEYRRSVADWLQTICAPLWEQGADLETVRRGPFRLDAPMVPYADGVFPTESGKFQFMTEFDPAVLQDEDPEYPYKLLTIAPHGYICSERTMAEHEALPTVVLNTEEARRRGVCDGGHVLVRSAYGRLMALLKVDEATRGDVLVTERGGWNKAGHGVNLLTRDIASIVGQGTPFYETRVTVEPCPDDGIIGSRVLVIQHSDESPGGNFTKELARQGCLLTTVMPGEGDALPDSPEGFDRLVVLGGPQHAFDDQGSPHFPALMQLMRGFDAAGKPVAGICLGCQILARAFGATIRTMPELEFGYVRLTVTEAGAQDPVVGPAGPIPPLMEFHEDTFDLPEGAELLVTGAACANQCFRAGNASYGFQFHLELDSIGAEAWFEEFQRGDIDTYAKYRDQFTDEFFAEMRGRFPLLVPQSGDFCRNVARNWLRLK</sequence>
<name>F0JDF2_9BACT</name>
<evidence type="ECO:0000256" key="3">
    <source>
        <dbReference type="ARBA" id="ARBA00023004"/>
    </source>
</evidence>
<organism evidence="6 7">
    <name type="scientific">Pseudodesulfovibrio mercurii</name>
    <dbReference type="NCBI Taxonomy" id="641491"/>
    <lineage>
        <taxon>Bacteria</taxon>
        <taxon>Pseudomonadati</taxon>
        <taxon>Thermodesulfobacteriota</taxon>
        <taxon>Desulfovibrionia</taxon>
        <taxon>Desulfovibrionales</taxon>
        <taxon>Desulfovibrionaceae</taxon>
    </lineage>
</organism>
<dbReference type="InterPro" id="IPR006656">
    <property type="entry name" value="Mopterin_OxRdtase"/>
</dbReference>
<dbReference type="AlphaFoldDB" id="F0JDF2"/>
<dbReference type="Gene3D" id="3.40.50.740">
    <property type="match status" value="1"/>
</dbReference>
<dbReference type="Pfam" id="PF00117">
    <property type="entry name" value="GATase"/>
    <property type="match status" value="1"/>
</dbReference>
<dbReference type="GO" id="GO:0046872">
    <property type="term" value="F:metal ion binding"/>
    <property type="evidence" value="ECO:0007669"/>
    <property type="project" value="UniProtKB-KW"/>
</dbReference>
<dbReference type="Pfam" id="PF01568">
    <property type="entry name" value="Molydop_binding"/>
    <property type="match status" value="1"/>
</dbReference>
<dbReference type="PANTHER" id="PTHR43742">
    <property type="entry name" value="TRIMETHYLAMINE-N-OXIDE REDUCTASE"/>
    <property type="match status" value="1"/>
</dbReference>
<proteinExistence type="inferred from homology"/>
<dbReference type="SUPFAM" id="SSF53706">
    <property type="entry name" value="Formate dehydrogenase/DMSO reductase, domains 1-3"/>
    <property type="match status" value="1"/>
</dbReference>
<comment type="similarity">
    <text evidence="1">Belongs to the prokaryotic molybdopterin-containing oxidoreductase family.</text>
</comment>
<dbReference type="InterPro" id="IPR006657">
    <property type="entry name" value="MoPterin_dinucl-bd_dom"/>
</dbReference>
<dbReference type="PANTHER" id="PTHR43742:SF6">
    <property type="entry name" value="OXIDOREDUCTASE YYAE-RELATED"/>
    <property type="match status" value="1"/>
</dbReference>
<evidence type="ECO:0000256" key="4">
    <source>
        <dbReference type="ARBA" id="ARBA00023014"/>
    </source>
</evidence>
<dbReference type="Gene3D" id="2.40.40.20">
    <property type="match status" value="1"/>
</dbReference>
<feature type="domain" description="4Fe-4S Mo/W bis-MGD-type" evidence="5">
    <location>
        <begin position="3"/>
        <end position="60"/>
    </location>
</feature>
<dbReference type="HOGENOM" id="CLU_000422_13_3_7"/>
<dbReference type="InterPro" id="IPR006963">
    <property type="entry name" value="Mopterin_OxRdtase_4Fe-4S_dom"/>
</dbReference>
<dbReference type="eggNOG" id="COG0518">
    <property type="taxonomic scope" value="Bacteria"/>
</dbReference>
<evidence type="ECO:0000313" key="7">
    <source>
        <dbReference type="Proteomes" id="UP000007845"/>
    </source>
</evidence>
<dbReference type="GO" id="GO:0016491">
    <property type="term" value="F:oxidoreductase activity"/>
    <property type="evidence" value="ECO:0007669"/>
    <property type="project" value="InterPro"/>
</dbReference>
<dbReference type="EMBL" id="CP003220">
    <property type="protein sequence ID" value="EGB13321.1"/>
    <property type="molecule type" value="Genomic_DNA"/>
</dbReference>
<keyword evidence="3" id="KW-0408">Iron</keyword>
<protein>
    <submittedName>
        <fullName evidence="6">Molybdopterin oxidoreductase</fullName>
    </submittedName>
</protein>
<dbReference type="OrthoDB" id="9810782at2"/>
<dbReference type="InterPro" id="IPR017926">
    <property type="entry name" value="GATASE"/>
</dbReference>
<dbReference type="Gene3D" id="3.40.228.10">
    <property type="entry name" value="Dimethylsulfoxide Reductase, domain 2"/>
    <property type="match status" value="1"/>
</dbReference>
<dbReference type="RefSeq" id="WP_014320749.1">
    <property type="nucleotide sequence ID" value="NC_016803.1"/>
</dbReference>
<dbReference type="InterPro" id="IPR050612">
    <property type="entry name" value="Prok_Mopterin_Oxidored"/>
</dbReference>
<dbReference type="GO" id="GO:0043546">
    <property type="term" value="F:molybdopterin cofactor binding"/>
    <property type="evidence" value="ECO:0007669"/>
    <property type="project" value="InterPro"/>
</dbReference>
<dbReference type="GO" id="GO:0051536">
    <property type="term" value="F:iron-sulfur cluster binding"/>
    <property type="evidence" value="ECO:0007669"/>
    <property type="project" value="UniProtKB-KW"/>
</dbReference>
<dbReference type="SMR" id="F0JDF2"/>
<dbReference type="STRING" id="641491.DND132_0103"/>